<protein>
    <submittedName>
        <fullName evidence="9">ABC transporter substrate-binding protein</fullName>
    </submittedName>
    <submittedName>
        <fullName evidence="8">Extracellular solute-binding protein</fullName>
    </submittedName>
</protein>
<gene>
    <name evidence="9" type="ORF">CHH67_11255</name>
    <name evidence="8" type="ORF">GNP94_21635</name>
</gene>
<evidence type="ECO:0000256" key="3">
    <source>
        <dbReference type="ARBA" id="ARBA00023136"/>
    </source>
</evidence>
<feature type="region of interest" description="Disordered" evidence="6">
    <location>
        <begin position="28"/>
        <end position="55"/>
    </location>
</feature>
<sequence length="561" mass="61595">MKQRKSMSKWLLSVMMLALVLSACSTGNNGSGGDSPSNADNPGAAVSEPGDPFGTYDPPITIDAVRYVGEEVKFPAGQDIKDNVWTELYKEMGINLNYKWIVTGSEQYESKLNIAIASNDLPDIMQVNATQLRQLADAGQLEDLTAAFDNYASEDLKMVMDIEKNALPSATFDGKLLAIPSTQPVIGGSAPLVWVREDWMEKLNLPEPSSMDDLIAIAEAFAKQDPDGNGKADTYGLALTKDIGLNASSVGFFNGFGGFPQIWVEDAAGNLQFGSIQPEMKEALGKLQEMFQNKLIDPEFGVKDTVKVFESVTTNKIGMIIGPSWYPAWPLWDMVKEDENVKWKSYPVPSVDGGAATVQMPFAVSQYYVVKKGYSNPEVIVKLANLYYEKLYSENAEFDKYGQVVEGDTSIGVNKYSLVEVVNPNKDLIRQEELEKALESGSDAEISSAETVIMYKEFQEYLAGNNPLGWSGYAANGPDGSMKQLRLLNDEGKVTTNAYVGAPTETMADRKATLDRLEQETFIKIILGEASLDSFDEFVANWKKLGGDQITEEVNAWKAAR</sequence>
<keyword evidence="1" id="KW-1003">Cell membrane</keyword>
<dbReference type="AlphaFoldDB" id="A0A268EUZ1"/>
<dbReference type="OrthoDB" id="9787283at2"/>
<dbReference type="EMBL" id="WOAA01000029">
    <property type="protein sequence ID" value="MUG68579.1"/>
    <property type="molecule type" value="Genomic_DNA"/>
</dbReference>
<dbReference type="PROSITE" id="PS51257">
    <property type="entry name" value="PROKAR_LIPOPROTEIN"/>
    <property type="match status" value="1"/>
</dbReference>
<dbReference type="RefSeq" id="WP_095265284.1">
    <property type="nucleotide sequence ID" value="NZ_NPBY01000033.1"/>
</dbReference>
<evidence type="ECO:0000256" key="7">
    <source>
        <dbReference type="SAM" id="SignalP"/>
    </source>
</evidence>
<evidence type="ECO:0000313" key="8">
    <source>
        <dbReference type="EMBL" id="MUG68579.1"/>
    </source>
</evidence>
<proteinExistence type="predicted"/>
<dbReference type="Gene3D" id="3.40.190.10">
    <property type="entry name" value="Periplasmic binding protein-like II"/>
    <property type="match status" value="3"/>
</dbReference>
<evidence type="ECO:0000313" key="9">
    <source>
        <dbReference type="EMBL" id="PAD76945.1"/>
    </source>
</evidence>
<evidence type="ECO:0000256" key="2">
    <source>
        <dbReference type="ARBA" id="ARBA00022729"/>
    </source>
</evidence>
<feature type="chain" id="PRO_5038346772" evidence="7">
    <location>
        <begin position="28"/>
        <end position="561"/>
    </location>
</feature>
<evidence type="ECO:0000256" key="6">
    <source>
        <dbReference type="SAM" id="MobiDB-lite"/>
    </source>
</evidence>
<evidence type="ECO:0000256" key="5">
    <source>
        <dbReference type="ARBA" id="ARBA00023288"/>
    </source>
</evidence>
<comment type="caution">
    <text evidence="9">The sequence shown here is derived from an EMBL/GenBank/DDBJ whole genome shotgun (WGS) entry which is preliminary data.</text>
</comment>
<dbReference type="Pfam" id="PF01547">
    <property type="entry name" value="SBP_bac_1"/>
    <property type="match status" value="1"/>
</dbReference>
<dbReference type="InterPro" id="IPR006059">
    <property type="entry name" value="SBP"/>
</dbReference>
<evidence type="ECO:0000256" key="1">
    <source>
        <dbReference type="ARBA" id="ARBA00022475"/>
    </source>
</evidence>
<keyword evidence="2 7" id="KW-0732">Signal</keyword>
<reference evidence="8 11" key="2">
    <citation type="submission" date="2019-11" db="EMBL/GenBank/DDBJ databases">
        <title>Draft genome sequences of five Paenibacillus species of dairy origin.</title>
        <authorList>
            <person name="Olajide A.M."/>
            <person name="Chen S."/>
            <person name="Lapointe G."/>
        </authorList>
    </citation>
    <scope>NUCLEOTIDE SEQUENCE [LARGE SCALE GENOMIC DNA]</scope>
    <source>
        <strain evidence="8 11">3CS1</strain>
    </source>
</reference>
<feature type="signal peptide" evidence="7">
    <location>
        <begin position="1"/>
        <end position="27"/>
    </location>
</feature>
<dbReference type="SUPFAM" id="SSF53850">
    <property type="entry name" value="Periplasmic binding protein-like II"/>
    <property type="match status" value="1"/>
</dbReference>
<dbReference type="CDD" id="cd13580">
    <property type="entry name" value="PBP2_AlgQ_like_1"/>
    <property type="match status" value="1"/>
</dbReference>
<keyword evidence="4" id="KW-0564">Palmitate</keyword>
<reference evidence="9 10" key="1">
    <citation type="submission" date="2017-07" db="EMBL/GenBank/DDBJ databases">
        <title>Isolation and whole genome analysis of endospore-forming bacteria from heroin.</title>
        <authorList>
            <person name="Kalinowski J."/>
            <person name="Ahrens B."/>
            <person name="Al-Dilaimi A."/>
            <person name="Winkler A."/>
            <person name="Wibberg D."/>
            <person name="Schleenbecker U."/>
            <person name="Ruckert C."/>
            <person name="Wolfel R."/>
            <person name="Grass G."/>
        </authorList>
    </citation>
    <scope>NUCLEOTIDE SEQUENCE [LARGE SCALE GENOMIC DNA]</scope>
    <source>
        <strain evidence="9 10">7537-G1</strain>
    </source>
</reference>
<feature type="compositionally biased region" description="Low complexity" evidence="6">
    <location>
        <begin position="28"/>
        <end position="41"/>
    </location>
</feature>
<keyword evidence="11" id="KW-1185">Reference proteome</keyword>
<dbReference type="Proteomes" id="UP000215596">
    <property type="component" value="Unassembled WGS sequence"/>
</dbReference>
<dbReference type="PANTHER" id="PTHR43649:SF33">
    <property type="entry name" value="POLYGALACTURONAN_RHAMNOGALACTURONAN-BINDING PROTEIN YTCQ"/>
    <property type="match status" value="1"/>
</dbReference>
<dbReference type="PANTHER" id="PTHR43649">
    <property type="entry name" value="ARABINOSE-BINDING PROTEIN-RELATED"/>
    <property type="match status" value="1"/>
</dbReference>
<evidence type="ECO:0000313" key="11">
    <source>
        <dbReference type="Proteomes" id="UP000435177"/>
    </source>
</evidence>
<keyword evidence="3" id="KW-0472">Membrane</keyword>
<evidence type="ECO:0000256" key="4">
    <source>
        <dbReference type="ARBA" id="ARBA00023139"/>
    </source>
</evidence>
<organism evidence="9 10">
    <name type="scientific">Paenibacillus campinasensis</name>
    <dbReference type="NCBI Taxonomy" id="66347"/>
    <lineage>
        <taxon>Bacteria</taxon>
        <taxon>Bacillati</taxon>
        <taxon>Bacillota</taxon>
        <taxon>Bacilli</taxon>
        <taxon>Bacillales</taxon>
        <taxon>Paenibacillaceae</taxon>
        <taxon>Paenibacillus</taxon>
    </lineage>
</organism>
<dbReference type="EMBL" id="NPBY01000033">
    <property type="protein sequence ID" value="PAD76945.1"/>
    <property type="molecule type" value="Genomic_DNA"/>
</dbReference>
<evidence type="ECO:0000313" key="10">
    <source>
        <dbReference type="Proteomes" id="UP000215596"/>
    </source>
</evidence>
<keyword evidence="5" id="KW-0449">Lipoprotein</keyword>
<name>A0A268EUZ1_9BACL</name>
<dbReference type="InterPro" id="IPR050490">
    <property type="entry name" value="Bact_solute-bd_prot1"/>
</dbReference>
<dbReference type="Proteomes" id="UP000435177">
    <property type="component" value="Unassembled WGS sequence"/>
</dbReference>
<accession>A0A268EUZ1</accession>